<protein>
    <recommendedName>
        <fullName evidence="1">LicD/FKTN/FKRP nucleotidyltransferase domain-containing protein</fullName>
    </recommendedName>
</protein>
<dbReference type="Pfam" id="PF04991">
    <property type="entry name" value="LicD"/>
    <property type="match status" value="1"/>
</dbReference>
<gene>
    <name evidence="2" type="ORF">KL86DYS2_11709</name>
</gene>
<dbReference type="PANTHER" id="PTHR43404">
    <property type="entry name" value="LIPOPOLYSACCHARIDE CHOLINEPHOSPHOTRANSFERASE LICD"/>
    <property type="match status" value="1"/>
</dbReference>
<name>A0A212JJS8_9BACT</name>
<dbReference type="SUPFAM" id="SSF81301">
    <property type="entry name" value="Nucleotidyltransferase"/>
    <property type="match status" value="1"/>
</dbReference>
<feature type="domain" description="LicD/FKTN/FKRP nucleotidyltransferase" evidence="1">
    <location>
        <begin position="36"/>
        <end position="139"/>
    </location>
</feature>
<dbReference type="InterPro" id="IPR043519">
    <property type="entry name" value="NT_sf"/>
</dbReference>
<dbReference type="GO" id="GO:0009100">
    <property type="term" value="P:glycoprotein metabolic process"/>
    <property type="evidence" value="ECO:0007669"/>
    <property type="project" value="UniProtKB-ARBA"/>
</dbReference>
<organism evidence="2">
    <name type="scientific">uncultured Dysgonomonas sp</name>
    <dbReference type="NCBI Taxonomy" id="206096"/>
    <lineage>
        <taxon>Bacteria</taxon>
        <taxon>Pseudomonadati</taxon>
        <taxon>Bacteroidota</taxon>
        <taxon>Bacteroidia</taxon>
        <taxon>Bacteroidales</taxon>
        <taxon>Dysgonomonadaceae</taxon>
        <taxon>Dysgonomonas</taxon>
        <taxon>environmental samples</taxon>
    </lineage>
</organism>
<proteinExistence type="predicted"/>
<accession>A0A212JJS8</accession>
<dbReference type="PANTHER" id="PTHR43404:SF2">
    <property type="entry name" value="LIPOPOLYSACCHARIDE CHOLINEPHOSPHOTRANSFERASE LICD"/>
    <property type="match status" value="1"/>
</dbReference>
<reference evidence="2" key="1">
    <citation type="submission" date="2016-04" db="EMBL/GenBank/DDBJ databases">
        <authorList>
            <person name="Evans L.H."/>
            <person name="Alamgir A."/>
            <person name="Owens N."/>
            <person name="Weber N.D."/>
            <person name="Virtaneva K."/>
            <person name="Barbian K."/>
            <person name="Babar A."/>
            <person name="Rosenke K."/>
        </authorList>
    </citation>
    <scope>NUCLEOTIDE SEQUENCE</scope>
    <source>
        <strain evidence="2">86-2</strain>
    </source>
</reference>
<evidence type="ECO:0000313" key="2">
    <source>
        <dbReference type="EMBL" id="SBV99660.1"/>
    </source>
</evidence>
<sequence>MTDTEELREIYNPDGSELRTLQLKMLDILSIVANICDKHNIPYWISGGTLLGAIRHGGFIPWDDDIDIELLFPDYQKLLKILPKELPDNLYLQTPKEKSYRLLFSKVRDKHSIVYSEEEDMASYKEKGIFIDIFPEERSYRWMKNIVDFFYGRAFRRLKRGKPFFSLTYFYEYATSLLLYPIGVLLKYTARGICSITKPDNILHSYGIGNSTNHNAGYMFPVGKVIFEGKEFSAPKEPETYLKKQYGDYITIPPKDKRATHFLKVEYL</sequence>
<dbReference type="EMBL" id="FLUL01000001">
    <property type="protein sequence ID" value="SBV99660.1"/>
    <property type="molecule type" value="Genomic_DNA"/>
</dbReference>
<evidence type="ECO:0000259" key="1">
    <source>
        <dbReference type="Pfam" id="PF04991"/>
    </source>
</evidence>
<dbReference type="InterPro" id="IPR052942">
    <property type="entry name" value="LPS_cholinephosphotransferase"/>
</dbReference>
<dbReference type="AlphaFoldDB" id="A0A212JJS8"/>
<dbReference type="RefSeq" id="WP_296949122.1">
    <property type="nucleotide sequence ID" value="NZ_LT599021.1"/>
</dbReference>
<dbReference type="InterPro" id="IPR007074">
    <property type="entry name" value="LicD/FKTN/FKRP_NTP_transf"/>
</dbReference>